<keyword evidence="4" id="KW-0547">Nucleotide-binding</keyword>
<dbReference type="OrthoDB" id="3239808at2"/>
<reference evidence="4 5" key="1">
    <citation type="submission" date="2014-03" db="EMBL/GenBank/DDBJ databases">
        <title>Genomics of Bifidobacteria.</title>
        <authorList>
            <person name="Ventura M."/>
            <person name="Milani C."/>
            <person name="Lugli G.A."/>
        </authorList>
    </citation>
    <scope>NUCLEOTIDE SEQUENCE [LARGE SCALE GENOMIC DNA]</scope>
    <source>
        <strain evidence="4 5">LMG 21775</strain>
    </source>
</reference>
<dbReference type="Proteomes" id="UP000029050">
    <property type="component" value="Unassembled WGS sequence"/>
</dbReference>
<comment type="caution">
    <text evidence="4">The sequence shown here is derived from an EMBL/GenBank/DDBJ whole genome shotgun (WGS) entry which is preliminary data.</text>
</comment>
<evidence type="ECO:0000259" key="3">
    <source>
        <dbReference type="PROSITE" id="PS50893"/>
    </source>
</evidence>
<name>A0A087CM04_9BIFI</name>
<evidence type="ECO:0000256" key="2">
    <source>
        <dbReference type="SAM" id="MobiDB-lite"/>
    </source>
</evidence>
<keyword evidence="4" id="KW-0378">Hydrolase</keyword>
<dbReference type="RefSeq" id="WP_033495962.1">
    <property type="nucleotide sequence ID" value="NZ_JGZI01000002.1"/>
</dbReference>
<dbReference type="EMBL" id="JGZI01000002">
    <property type="protein sequence ID" value="KFI84304.1"/>
    <property type="molecule type" value="Genomic_DNA"/>
</dbReference>
<dbReference type="eggNOG" id="COG1136">
    <property type="taxonomic scope" value="Bacteria"/>
</dbReference>
<dbReference type="PANTHER" id="PTHR24220">
    <property type="entry name" value="IMPORT ATP-BINDING PROTEIN"/>
    <property type="match status" value="1"/>
</dbReference>
<dbReference type="InterPro" id="IPR027417">
    <property type="entry name" value="P-loop_NTPase"/>
</dbReference>
<dbReference type="GO" id="GO:0005524">
    <property type="term" value="F:ATP binding"/>
    <property type="evidence" value="ECO:0007669"/>
    <property type="project" value="UniProtKB-KW"/>
</dbReference>
<comment type="similarity">
    <text evidence="1">Belongs to the ABC transporter superfamily.</text>
</comment>
<evidence type="ECO:0000256" key="1">
    <source>
        <dbReference type="ARBA" id="ARBA00005417"/>
    </source>
</evidence>
<dbReference type="GO" id="GO:0016887">
    <property type="term" value="F:ATP hydrolysis activity"/>
    <property type="evidence" value="ECO:0007669"/>
    <property type="project" value="InterPro"/>
</dbReference>
<dbReference type="InterPro" id="IPR015854">
    <property type="entry name" value="ABC_transpr_LolD-like"/>
</dbReference>
<feature type="compositionally biased region" description="Acidic residues" evidence="2">
    <location>
        <begin position="90"/>
        <end position="101"/>
    </location>
</feature>
<dbReference type="GO" id="GO:0022857">
    <property type="term" value="F:transmembrane transporter activity"/>
    <property type="evidence" value="ECO:0007669"/>
    <property type="project" value="TreeGrafter"/>
</dbReference>
<accession>A0A087CM04</accession>
<proteinExistence type="inferred from homology"/>
<dbReference type="EC" id="3.6.3.17" evidence="4"/>
<feature type="compositionally biased region" description="Basic and acidic residues" evidence="2">
    <location>
        <begin position="1"/>
        <end position="10"/>
    </location>
</feature>
<sequence length="460" mass="49191">MKKHADKDIENDGTQDGITLDVNNTDDNSTAETEKSSEMTENPETTNTDADGTDDTAAVSAEGTVAEDTDPEEQEDPKPQTPSVSFSIVFEDDAEDDDTAIEDTAIGVTTDADTPVEDTAVEDSSVEDTAVNPTAAEPDVAGGAATADTTKTDTTGADTAEADTALPGSARGKADGGDEGNAGQNTKAADGADTVDDIADGAGDTDVPAAANTGTSALRPSSSDPLMKVSSRINAEIHQRSRLRIDEYPVLSFKGITYFPKKSRYAILDRIDWSFYAGHLQTVLTDSDEARMAIMGLLSGLLLPTEGQVELRGKNLTEMEPSEYRGHRVGIMFQQYSSRDELSALDNLVLTMEASGRNFLKPMPVVAKETLERTDFPKDLINDPISTVDPVNRRRAEIARTLCCDATVLILDEPTGGLEQEQAASIMKLLTGLTQENRRCVVVLTSQDDIAQYGETTYEA</sequence>
<gene>
    <name evidence="4" type="ORF">BPSY_0182</name>
</gene>
<organism evidence="4 5">
    <name type="scientific">Bifidobacterium psychraerophilum</name>
    <dbReference type="NCBI Taxonomy" id="218140"/>
    <lineage>
        <taxon>Bacteria</taxon>
        <taxon>Bacillati</taxon>
        <taxon>Actinomycetota</taxon>
        <taxon>Actinomycetes</taxon>
        <taxon>Bifidobacteriales</taxon>
        <taxon>Bifidobacteriaceae</taxon>
        <taxon>Bifidobacterium</taxon>
    </lineage>
</organism>
<keyword evidence="4" id="KW-0067">ATP-binding</keyword>
<dbReference type="Pfam" id="PF00005">
    <property type="entry name" value="ABC_tran"/>
    <property type="match status" value="1"/>
</dbReference>
<dbReference type="InterPro" id="IPR003439">
    <property type="entry name" value="ABC_transporter-like_ATP-bd"/>
</dbReference>
<dbReference type="AlphaFoldDB" id="A0A087CM04"/>
<feature type="compositionally biased region" description="Polar residues" evidence="2">
    <location>
        <begin position="212"/>
        <end position="224"/>
    </location>
</feature>
<feature type="compositionally biased region" description="Acidic residues" evidence="2">
    <location>
        <begin position="114"/>
        <end position="126"/>
    </location>
</feature>
<feature type="compositionally biased region" description="Acidic residues" evidence="2">
    <location>
        <begin position="65"/>
        <end position="75"/>
    </location>
</feature>
<dbReference type="STRING" id="218140.BPSY_0182"/>
<feature type="compositionally biased region" description="Low complexity" evidence="2">
    <location>
        <begin position="141"/>
        <end position="165"/>
    </location>
</feature>
<feature type="compositionally biased region" description="Polar residues" evidence="2">
    <location>
        <begin position="12"/>
        <end position="31"/>
    </location>
</feature>
<evidence type="ECO:0000313" key="5">
    <source>
        <dbReference type="Proteomes" id="UP000029050"/>
    </source>
</evidence>
<dbReference type="GO" id="GO:0005886">
    <property type="term" value="C:plasma membrane"/>
    <property type="evidence" value="ECO:0007669"/>
    <property type="project" value="TreeGrafter"/>
</dbReference>
<feature type="compositionally biased region" description="Low complexity" evidence="2">
    <location>
        <begin position="45"/>
        <end position="58"/>
    </location>
</feature>
<dbReference type="Gene3D" id="3.40.50.300">
    <property type="entry name" value="P-loop containing nucleotide triphosphate hydrolases"/>
    <property type="match status" value="1"/>
</dbReference>
<dbReference type="SUPFAM" id="SSF52540">
    <property type="entry name" value="P-loop containing nucleoside triphosphate hydrolases"/>
    <property type="match status" value="1"/>
</dbReference>
<feature type="domain" description="ABC transporter" evidence="3">
    <location>
        <begin position="251"/>
        <end position="459"/>
    </location>
</feature>
<keyword evidence="5" id="KW-1185">Reference proteome</keyword>
<dbReference type="PROSITE" id="PS50893">
    <property type="entry name" value="ABC_TRANSPORTER_2"/>
    <property type="match status" value="1"/>
</dbReference>
<evidence type="ECO:0000313" key="4">
    <source>
        <dbReference type="EMBL" id="KFI84304.1"/>
    </source>
</evidence>
<dbReference type="GeneID" id="98299423"/>
<feature type="region of interest" description="Disordered" evidence="2">
    <location>
        <begin position="1"/>
        <end position="226"/>
    </location>
</feature>
<protein>
    <submittedName>
        <fullName evidence="4">ABC transporter, ATP-binding protein</fullName>
        <ecNumber evidence="4">3.6.3.17</ecNumber>
    </submittedName>
</protein>
<dbReference type="PANTHER" id="PTHR24220:SF689">
    <property type="entry name" value="LIPOPROTEIN-RELEASING SYSTEM ATP-BINDING PROTEIN LOLD"/>
    <property type="match status" value="1"/>
</dbReference>